<dbReference type="Proteomes" id="UP001332192">
    <property type="component" value="Chromosome"/>
</dbReference>
<keyword evidence="5" id="KW-1185">Reference proteome</keyword>
<dbReference type="InterPro" id="IPR011042">
    <property type="entry name" value="6-blade_b-propeller_TolB-like"/>
</dbReference>
<reference evidence="4 5" key="1">
    <citation type="journal article" date="2024" name="Front. Microbiol.">
        <title>Novel thermophilic genera Geochorda gen. nov. and Carboxydochorda gen. nov. from the deep terrestrial subsurface reveal the ecophysiological diversity in the class Limnochordia.</title>
        <authorList>
            <person name="Karnachuk O.V."/>
            <person name="Lukina A.P."/>
            <person name="Avakyan M.R."/>
            <person name="Kadnikov V.V."/>
            <person name="Begmatov S."/>
            <person name="Beletsky A.V."/>
            <person name="Vlasova K.G."/>
            <person name="Novikov A.A."/>
            <person name="Shcherbakova V.A."/>
            <person name="Mardanov A.V."/>
            <person name="Ravin N.V."/>
        </authorList>
    </citation>
    <scope>NUCLEOTIDE SEQUENCE [LARGE SCALE GENOMIC DNA]</scope>
    <source>
        <strain evidence="4 5">L945</strain>
    </source>
</reference>
<dbReference type="SUPFAM" id="SSF82171">
    <property type="entry name" value="DPP6 N-terminal domain-like"/>
    <property type="match status" value="1"/>
</dbReference>
<evidence type="ECO:0000256" key="3">
    <source>
        <dbReference type="SAM" id="SignalP"/>
    </source>
</evidence>
<gene>
    <name evidence="4" type="ORF">U7230_12905</name>
</gene>
<organism evidence="4 5">
    <name type="scientific">Carboxydichorda subterranea</name>
    <dbReference type="NCBI Taxonomy" id="3109565"/>
    <lineage>
        <taxon>Bacteria</taxon>
        <taxon>Bacillati</taxon>
        <taxon>Bacillota</taxon>
        <taxon>Limnochordia</taxon>
        <taxon>Limnochordales</taxon>
        <taxon>Geochordaceae</taxon>
        <taxon>Carboxydichorda</taxon>
    </lineage>
</organism>
<evidence type="ECO:0000313" key="4">
    <source>
        <dbReference type="EMBL" id="WRP16973.1"/>
    </source>
</evidence>
<name>A0ABZ1BWD0_9FIRM</name>
<feature type="region of interest" description="Disordered" evidence="2">
    <location>
        <begin position="584"/>
        <end position="609"/>
    </location>
</feature>
<dbReference type="Gene3D" id="2.130.10.10">
    <property type="entry name" value="YVTN repeat-like/Quinoprotein amine dehydrogenase"/>
    <property type="match status" value="1"/>
</dbReference>
<evidence type="ECO:0000256" key="2">
    <source>
        <dbReference type="SAM" id="MobiDB-lite"/>
    </source>
</evidence>
<feature type="signal peptide" evidence="3">
    <location>
        <begin position="1"/>
        <end position="24"/>
    </location>
</feature>
<evidence type="ECO:0000256" key="1">
    <source>
        <dbReference type="ARBA" id="ARBA00009820"/>
    </source>
</evidence>
<keyword evidence="3" id="KW-0732">Signal</keyword>
<protein>
    <recommendedName>
        <fullName evidence="6">WD40 repeat protein</fullName>
    </recommendedName>
</protein>
<comment type="similarity">
    <text evidence="1">Belongs to the TolB family.</text>
</comment>
<dbReference type="Gene3D" id="2.120.10.30">
    <property type="entry name" value="TolB, C-terminal domain"/>
    <property type="match status" value="1"/>
</dbReference>
<accession>A0ABZ1BWD0</accession>
<dbReference type="PANTHER" id="PTHR36842">
    <property type="entry name" value="PROTEIN TOLB HOMOLOG"/>
    <property type="match status" value="1"/>
</dbReference>
<dbReference type="RefSeq" id="WP_324716245.1">
    <property type="nucleotide sequence ID" value="NZ_CP141615.1"/>
</dbReference>
<proteinExistence type="inferred from homology"/>
<dbReference type="Pfam" id="PF07676">
    <property type="entry name" value="PD40"/>
    <property type="match status" value="3"/>
</dbReference>
<feature type="compositionally biased region" description="Low complexity" evidence="2">
    <location>
        <begin position="594"/>
        <end position="603"/>
    </location>
</feature>
<evidence type="ECO:0000313" key="5">
    <source>
        <dbReference type="Proteomes" id="UP001332192"/>
    </source>
</evidence>
<dbReference type="PANTHER" id="PTHR36842:SF1">
    <property type="entry name" value="PROTEIN TOLB"/>
    <property type="match status" value="1"/>
</dbReference>
<dbReference type="InterPro" id="IPR011659">
    <property type="entry name" value="WD40"/>
</dbReference>
<dbReference type="InterPro" id="IPR015943">
    <property type="entry name" value="WD40/YVTN_repeat-like_dom_sf"/>
</dbReference>
<sequence length="964" mass="104025">MRIARALGAIAVLLVLWAPAPAVATGWMTLETPHLRVHFRPGYETAAMDAAAAGEDAVEALRQRLGSVPDRPVHVALVDDTDLANGYTDVTYYGRIIILPVFPVGLGYTTGLSLRMADWIRLVVTHEMVHAVHLDMAEGAARGLRQVFGHVPGFSTPNLLQPMAFIEGIATFEETELVTGGRGGDPLFDMFLRTAVLESKWPRMDEALGQYDLGYFQPAGHVYLYGYAWWDYVARRWGEDAIEEFQQEFASSGVTRPGEAVRRAFGESMEAIWKDLEKEAGERFAAQIEAIRRAGLTEPRLLPGSGAWVALSPRPSPDGRWVAYAASGPYLQDLRMVEWATGQDLQLAVGLVSAPGGIAWAPDGRYLYYAAVDEAGEGFFSDIYRIEPGSGRRQRITSGQRAWAPVAGPGGQLAFLAREGLETAVWWTGAPGVEPPRKVWKPPEGWQLLHLAWSPDGKRLALSAWKPGGGSDVLILPVEQERLGDPPRIGQAQSVTDDVAVDDHPSWSPDGRYLLFHSDRDGVYNLYACDTRTGRLARLTNVLTGAFDPAVSPDGQTVFFSWFGQGGYRLARLDWQALRWDPVTGDSRSREPDSPGGSRSPGSTEWKVRPYDPLESLRPAYWEPVWGQDWGGLYLGAGTSGEDALGAHRFAAAGAIGLMSGAPALYAAYAWQPGGSGPGYLSVEGGVEPVPVEEDGSGDVVRWQQMATARATVGWQRQGYAAGTAASLSLAQSWWREAYPSGEPWPAAERRTYAELWVARGGNWGDHVHLGSQQGWAQAVVLAEAGGRSVGVPEGLQVTGGWSLGLQRIDGQAVLAGLSAGVSGGHDLVTLDVGGESGAFPARGFDRATYQADAAAVGLQVEYRRRLVAIRQGMADAPTFFDDLSLALFAEGVAGWDRGGGAADTARPLSLEAAPWTPATDVGAELRLSVSLDYGRTPLVVRLGLARSLTPVAGLRWYLSLQAR</sequence>
<dbReference type="EMBL" id="CP141615">
    <property type="protein sequence ID" value="WRP16973.1"/>
    <property type="molecule type" value="Genomic_DNA"/>
</dbReference>
<feature type="chain" id="PRO_5047196007" description="WD40 repeat protein" evidence="3">
    <location>
        <begin position="25"/>
        <end position="964"/>
    </location>
</feature>
<evidence type="ECO:0008006" key="6">
    <source>
        <dbReference type="Google" id="ProtNLM"/>
    </source>
</evidence>